<proteinExistence type="inferred from homology"/>
<feature type="chain" id="PRO_5009681336" evidence="3">
    <location>
        <begin position="31"/>
        <end position="401"/>
    </location>
</feature>
<evidence type="ECO:0000256" key="1">
    <source>
        <dbReference type="ARBA" id="ARBA00010062"/>
    </source>
</evidence>
<gene>
    <name evidence="5" type="ORF">BN948_00693</name>
</gene>
<dbReference type="CDD" id="cd06343">
    <property type="entry name" value="PBP1_ABC_ligand_binding-like"/>
    <property type="match status" value="1"/>
</dbReference>
<dbReference type="PROSITE" id="PS51318">
    <property type="entry name" value="TAT"/>
    <property type="match status" value="1"/>
</dbReference>
<dbReference type="InterPro" id="IPR006311">
    <property type="entry name" value="TAT_signal"/>
</dbReference>
<organism evidence="5 6">
    <name type="scientific">Hydrogenophaga intermedia</name>
    <dbReference type="NCBI Taxonomy" id="65786"/>
    <lineage>
        <taxon>Bacteria</taxon>
        <taxon>Pseudomonadati</taxon>
        <taxon>Pseudomonadota</taxon>
        <taxon>Betaproteobacteria</taxon>
        <taxon>Burkholderiales</taxon>
        <taxon>Comamonadaceae</taxon>
        <taxon>Hydrogenophaga</taxon>
    </lineage>
</organism>
<dbReference type="AlphaFoldDB" id="A0A1L1P913"/>
<evidence type="ECO:0000259" key="4">
    <source>
        <dbReference type="Pfam" id="PF13458"/>
    </source>
</evidence>
<dbReference type="Proteomes" id="UP000028878">
    <property type="component" value="Unassembled WGS sequence"/>
</dbReference>
<evidence type="ECO:0000313" key="5">
    <source>
        <dbReference type="EMBL" id="CDN86292.1"/>
    </source>
</evidence>
<dbReference type="InterPro" id="IPR028081">
    <property type="entry name" value="Leu-bd"/>
</dbReference>
<reference evidence="6" key="1">
    <citation type="submission" date="2014-11" db="EMBL/GenBank/DDBJ databases">
        <title>Draft genome sequence of Hydrogenophaga intermedia S1.</title>
        <authorList>
            <person name="Gan H.M."/>
            <person name="Chew T.H."/>
            <person name="Stolz A."/>
        </authorList>
    </citation>
    <scope>NUCLEOTIDE SEQUENCE [LARGE SCALE GENOMIC DNA]</scope>
    <source>
        <strain evidence="6">S1</strain>
    </source>
</reference>
<protein>
    <submittedName>
        <fullName evidence="5">Extracellular ligand-binding receptor</fullName>
    </submittedName>
</protein>
<dbReference type="PANTHER" id="PTHR47235">
    <property type="entry name" value="BLR6548 PROTEIN"/>
    <property type="match status" value="1"/>
</dbReference>
<dbReference type="PANTHER" id="PTHR47235:SF1">
    <property type="entry name" value="BLR6548 PROTEIN"/>
    <property type="match status" value="1"/>
</dbReference>
<sequence precursor="true">MNDPHASLSRRRLLQASLALPALSTGLALAQTGAAPRGVIKLGQTMPYSGPASALSAIGKVQTRYFKMVNEAGGINGRSVELISLDDGYNPAKAMEQTRSLVEREGVVAMFASMGTAQNAAVQRYLNTRKVPQLFVYAGSDRFADPKYYPWTLPGLPTFSTEAAAYADHVHRAKPGAKVAVLYQNDDFGKEYLNAFRERLKEIGSQAEVVAAAGYEVTAPTIDSQIITLAGTNADVFLNITTPKFTIQAIRKVSDLPWKPMHIIPITSNFVATVLRVAGLDKSTGLISSTPSKSAGDPEWAKDDGYLGWVSFMKKHYPEGDLTEQLNLVGYSMGHLMTEVLKRCGDEITPQRILKEATTIKGLALPALIPGITVNTSPDDYRVVRQFRLQRFDGTRWVPLA</sequence>
<keyword evidence="5" id="KW-0675">Receptor</keyword>
<feature type="domain" description="Leucine-binding protein" evidence="4">
    <location>
        <begin position="40"/>
        <end position="393"/>
    </location>
</feature>
<evidence type="ECO:0000313" key="6">
    <source>
        <dbReference type="Proteomes" id="UP000028878"/>
    </source>
</evidence>
<dbReference type="Gene3D" id="3.40.50.2300">
    <property type="match status" value="2"/>
</dbReference>
<name>A0A1L1P913_HYDIT</name>
<feature type="signal peptide" evidence="3">
    <location>
        <begin position="1"/>
        <end position="30"/>
    </location>
</feature>
<evidence type="ECO:0000256" key="3">
    <source>
        <dbReference type="SAM" id="SignalP"/>
    </source>
</evidence>
<dbReference type="SUPFAM" id="SSF53822">
    <property type="entry name" value="Periplasmic binding protein-like I"/>
    <property type="match status" value="1"/>
</dbReference>
<comment type="similarity">
    <text evidence="1">Belongs to the leucine-binding protein family.</text>
</comment>
<keyword evidence="2 3" id="KW-0732">Signal</keyword>
<accession>A0A1L1P913</accession>
<dbReference type="EMBL" id="CCAE010000003">
    <property type="protein sequence ID" value="CDN86292.1"/>
    <property type="molecule type" value="Genomic_DNA"/>
</dbReference>
<dbReference type="RefSeq" id="WP_009516793.1">
    <property type="nucleotide sequence ID" value="NZ_CCAE010000003.1"/>
</dbReference>
<dbReference type="InterPro" id="IPR028082">
    <property type="entry name" value="Peripla_BP_I"/>
</dbReference>
<evidence type="ECO:0000256" key="2">
    <source>
        <dbReference type="ARBA" id="ARBA00022729"/>
    </source>
</evidence>
<dbReference type="Pfam" id="PF13458">
    <property type="entry name" value="Peripla_BP_6"/>
    <property type="match status" value="1"/>
</dbReference>
<keyword evidence="6" id="KW-1185">Reference proteome</keyword>